<dbReference type="EMBL" id="FUYM01000003">
    <property type="protein sequence ID" value="SKB46713.1"/>
    <property type="molecule type" value="Genomic_DNA"/>
</dbReference>
<dbReference type="InterPro" id="IPR038561">
    <property type="entry name" value="SoxD_sf"/>
</dbReference>
<gene>
    <name evidence="1" type="ORF">SAMN06295920_10327</name>
</gene>
<dbReference type="Gene3D" id="3.30.2270.10">
    <property type="entry name" value="Folate-binding superfamily"/>
    <property type="match status" value="1"/>
</dbReference>
<evidence type="ECO:0000313" key="2">
    <source>
        <dbReference type="Proteomes" id="UP000189818"/>
    </source>
</evidence>
<dbReference type="AlphaFoldDB" id="A0A1T5BIR9"/>
<dbReference type="GO" id="GO:0008115">
    <property type="term" value="F:sarcosine oxidase activity"/>
    <property type="evidence" value="ECO:0007669"/>
    <property type="project" value="InterPro"/>
</dbReference>
<dbReference type="Pfam" id="PF04267">
    <property type="entry name" value="SoxD"/>
    <property type="match status" value="1"/>
</dbReference>
<dbReference type="OrthoDB" id="7159274at2"/>
<accession>A0A1T5BIR9</accession>
<evidence type="ECO:0000313" key="1">
    <source>
        <dbReference type="EMBL" id="SKB46713.1"/>
    </source>
</evidence>
<reference evidence="2" key="1">
    <citation type="submission" date="2017-02" db="EMBL/GenBank/DDBJ databases">
        <authorList>
            <person name="Varghese N."/>
            <person name="Submissions S."/>
        </authorList>
    </citation>
    <scope>NUCLEOTIDE SEQUENCE [LARGE SCALE GENOMIC DNA]</scope>
    <source>
        <strain evidence="2">UM2</strain>
    </source>
</reference>
<proteinExistence type="predicted"/>
<dbReference type="GO" id="GO:0046653">
    <property type="term" value="P:tetrahydrofolate metabolic process"/>
    <property type="evidence" value="ECO:0007669"/>
    <property type="project" value="InterPro"/>
</dbReference>
<keyword evidence="2" id="KW-1185">Reference proteome</keyword>
<name>A0A1T5BIR9_9SPHN</name>
<dbReference type="STRING" id="439228.SAMN06295920_10327"/>
<dbReference type="RefSeq" id="WP_079647372.1">
    <property type="nucleotide sequence ID" value="NZ_FUYM01000003.1"/>
</dbReference>
<organism evidence="1 2">
    <name type="scientific">Rhizorhabdus histidinilytica</name>
    <dbReference type="NCBI Taxonomy" id="439228"/>
    <lineage>
        <taxon>Bacteria</taxon>
        <taxon>Pseudomonadati</taxon>
        <taxon>Pseudomonadota</taxon>
        <taxon>Alphaproteobacteria</taxon>
        <taxon>Sphingomonadales</taxon>
        <taxon>Sphingomonadaceae</taxon>
        <taxon>Rhizorhabdus</taxon>
    </lineage>
</organism>
<protein>
    <submittedName>
        <fullName evidence="1">Sarcosine oxidase subunit delta</fullName>
    </submittedName>
</protein>
<sequence length="98" mass="11138">MLQISCPWCGPRDEIEFRCGGQSHVIRPGPPEEVDDATWGRYLSEKINPRGDHLERWLHAAGCRRWFNVARDTATHRIRAVYHMVEAAPAIGDEGSAR</sequence>
<dbReference type="Proteomes" id="UP000189818">
    <property type="component" value="Unassembled WGS sequence"/>
</dbReference>
<dbReference type="InterPro" id="IPR006279">
    <property type="entry name" value="SoxD"/>
</dbReference>